<protein>
    <recommendedName>
        <fullName evidence="14">Sodium/calcium exchanger membrane region domain-containing protein</fullName>
    </recommendedName>
</protein>
<proteinExistence type="inferred from homology"/>
<evidence type="ECO:0000259" key="14">
    <source>
        <dbReference type="Pfam" id="PF01699"/>
    </source>
</evidence>
<evidence type="ECO:0000256" key="3">
    <source>
        <dbReference type="ARBA" id="ARBA00022448"/>
    </source>
</evidence>
<evidence type="ECO:0000256" key="4">
    <source>
        <dbReference type="ARBA" id="ARBA00022449"/>
    </source>
</evidence>
<evidence type="ECO:0000256" key="10">
    <source>
        <dbReference type="ARBA" id="ARBA00023065"/>
    </source>
</evidence>
<dbReference type="InterPro" id="IPR004837">
    <property type="entry name" value="NaCa_Exmemb"/>
</dbReference>
<keyword evidence="6" id="KW-0109">Calcium transport</keyword>
<keyword evidence="10" id="KW-0406">Ion transport</keyword>
<feature type="compositionally biased region" description="Acidic residues" evidence="12">
    <location>
        <begin position="89"/>
        <end position="107"/>
    </location>
</feature>
<evidence type="ECO:0000256" key="6">
    <source>
        <dbReference type="ARBA" id="ARBA00022568"/>
    </source>
</evidence>
<gene>
    <name evidence="15" type="ORF">LSAT_V11C900506400</name>
</gene>
<dbReference type="PANTHER" id="PTHR31503">
    <property type="entry name" value="VACUOLAR CALCIUM ION TRANSPORTER"/>
    <property type="match status" value="1"/>
</dbReference>
<dbReference type="Proteomes" id="UP000235145">
    <property type="component" value="Unassembled WGS sequence"/>
</dbReference>
<name>A0A9R1UKR6_LACSA</name>
<keyword evidence="5" id="KW-0926">Vacuole</keyword>
<comment type="caution">
    <text evidence="15">The sequence shown here is derived from an EMBL/GenBank/DDBJ whole genome shotgun (WGS) entry which is preliminary data.</text>
</comment>
<keyword evidence="11 13" id="KW-0472">Membrane</keyword>
<evidence type="ECO:0000256" key="5">
    <source>
        <dbReference type="ARBA" id="ARBA00022554"/>
    </source>
</evidence>
<evidence type="ECO:0000256" key="7">
    <source>
        <dbReference type="ARBA" id="ARBA00022692"/>
    </source>
</evidence>
<feature type="transmembrane region" description="Helical" evidence="13">
    <location>
        <begin position="194"/>
        <end position="212"/>
    </location>
</feature>
<feature type="region of interest" description="Disordered" evidence="12">
    <location>
        <begin position="86"/>
        <end position="108"/>
    </location>
</feature>
<evidence type="ECO:0000313" key="15">
    <source>
        <dbReference type="EMBL" id="KAJ0188793.1"/>
    </source>
</evidence>
<dbReference type="Pfam" id="PF01699">
    <property type="entry name" value="Na_Ca_ex"/>
    <property type="match status" value="1"/>
</dbReference>
<reference evidence="15 16" key="1">
    <citation type="journal article" date="2017" name="Nat. Commun.">
        <title>Genome assembly with in vitro proximity ligation data and whole-genome triplication in lettuce.</title>
        <authorList>
            <person name="Reyes-Chin-Wo S."/>
            <person name="Wang Z."/>
            <person name="Yang X."/>
            <person name="Kozik A."/>
            <person name="Arikit S."/>
            <person name="Song C."/>
            <person name="Xia L."/>
            <person name="Froenicke L."/>
            <person name="Lavelle D.O."/>
            <person name="Truco M.J."/>
            <person name="Xia R."/>
            <person name="Zhu S."/>
            <person name="Xu C."/>
            <person name="Xu H."/>
            <person name="Xu X."/>
            <person name="Cox K."/>
            <person name="Korf I."/>
            <person name="Meyers B.C."/>
            <person name="Michelmore R.W."/>
        </authorList>
    </citation>
    <scope>NUCLEOTIDE SEQUENCE [LARGE SCALE GENOMIC DNA]</scope>
    <source>
        <strain evidence="16">cv. Salinas</strain>
        <tissue evidence="15">Seedlings</tissue>
    </source>
</reference>
<dbReference type="InterPro" id="IPR004713">
    <property type="entry name" value="CaH_exchang"/>
</dbReference>
<dbReference type="PANTHER" id="PTHR31503:SF48">
    <property type="entry name" value="VACUOLAR CATION_PROTON EXCHANGER 2"/>
    <property type="match status" value="1"/>
</dbReference>
<dbReference type="GO" id="GO:0015369">
    <property type="term" value="F:calcium:proton antiporter activity"/>
    <property type="evidence" value="ECO:0000318"/>
    <property type="project" value="GO_Central"/>
</dbReference>
<dbReference type="FunFam" id="1.20.1420.30:FF:000008">
    <property type="entry name" value="Vacuolar cation/proton exchanger"/>
    <property type="match status" value="1"/>
</dbReference>
<dbReference type="Gene3D" id="1.20.1420.30">
    <property type="entry name" value="NCX, central ion-binding region"/>
    <property type="match status" value="1"/>
</dbReference>
<feature type="transmembrane region" description="Helical" evidence="13">
    <location>
        <begin position="218"/>
        <end position="239"/>
    </location>
</feature>
<evidence type="ECO:0000256" key="9">
    <source>
        <dbReference type="ARBA" id="ARBA00022989"/>
    </source>
</evidence>
<dbReference type="GO" id="GO:0009705">
    <property type="term" value="C:plant-type vacuole membrane"/>
    <property type="evidence" value="ECO:0000318"/>
    <property type="project" value="GO_Central"/>
</dbReference>
<evidence type="ECO:0000256" key="13">
    <source>
        <dbReference type="SAM" id="Phobius"/>
    </source>
</evidence>
<keyword evidence="4" id="KW-0050">Antiport</keyword>
<dbReference type="InterPro" id="IPR044880">
    <property type="entry name" value="NCX_ion-bd_dom_sf"/>
</dbReference>
<feature type="domain" description="Sodium/calcium exchanger membrane region" evidence="14">
    <location>
        <begin position="117"/>
        <end position="258"/>
    </location>
</feature>
<dbReference type="GO" id="GO:0070588">
    <property type="term" value="P:calcium ion transmembrane transport"/>
    <property type="evidence" value="ECO:0000318"/>
    <property type="project" value="GO_Central"/>
</dbReference>
<evidence type="ECO:0000256" key="11">
    <source>
        <dbReference type="ARBA" id="ARBA00023136"/>
    </source>
</evidence>
<feature type="transmembrane region" description="Helical" evidence="13">
    <location>
        <begin position="115"/>
        <end position="134"/>
    </location>
</feature>
<feature type="transmembrane region" description="Helical" evidence="13">
    <location>
        <begin position="21"/>
        <end position="45"/>
    </location>
</feature>
<feature type="transmembrane region" description="Helical" evidence="13">
    <location>
        <begin position="146"/>
        <end position="173"/>
    </location>
</feature>
<sequence>MLRVVQQSLLGSILANMLLPNVVMSSGLLLMAVMCLLFPAIFHFTHTELHFGKSELALSRFSSCVMLITYGAYLFLQLTTQKNSYSPITEEDSPKEDNSDDDDDEESPNISKYECVIWLNILTLFISILSEYLVNSIEGASVAMNIPIAFISVILLPIAGNAAEHASAIMFVMKDKLDISLGVAIGSSTQISMFVVRVFFSIPFCVVVGWIMGRPLDLNFQLFETTTLIMTVLVVAFMLQDGTSNYFKGVMLVFCYLIDAASFFVYIDPLSIHLFSSTLFMELTFVSGFAEDKP</sequence>
<organism evidence="15 16">
    <name type="scientific">Lactuca sativa</name>
    <name type="common">Garden lettuce</name>
    <dbReference type="NCBI Taxonomy" id="4236"/>
    <lineage>
        <taxon>Eukaryota</taxon>
        <taxon>Viridiplantae</taxon>
        <taxon>Streptophyta</taxon>
        <taxon>Embryophyta</taxon>
        <taxon>Tracheophyta</taxon>
        <taxon>Spermatophyta</taxon>
        <taxon>Magnoliopsida</taxon>
        <taxon>eudicotyledons</taxon>
        <taxon>Gunneridae</taxon>
        <taxon>Pentapetalae</taxon>
        <taxon>asterids</taxon>
        <taxon>campanulids</taxon>
        <taxon>Asterales</taxon>
        <taxon>Asteraceae</taxon>
        <taxon>Cichorioideae</taxon>
        <taxon>Cichorieae</taxon>
        <taxon>Lactucinae</taxon>
        <taxon>Lactuca</taxon>
    </lineage>
</organism>
<dbReference type="EMBL" id="NBSK02000009">
    <property type="protein sequence ID" value="KAJ0188793.1"/>
    <property type="molecule type" value="Genomic_DNA"/>
</dbReference>
<keyword evidence="3" id="KW-0813">Transport</keyword>
<evidence type="ECO:0000256" key="2">
    <source>
        <dbReference type="ARBA" id="ARBA00008248"/>
    </source>
</evidence>
<comment type="similarity">
    <text evidence="2">Belongs to the Ca(2+):cation antiporter (CaCA) (TC 2.A.19) family. Cation/proton exchanger (CAX) subfamily.</text>
</comment>
<evidence type="ECO:0000313" key="16">
    <source>
        <dbReference type="Proteomes" id="UP000235145"/>
    </source>
</evidence>
<dbReference type="AlphaFoldDB" id="A0A9R1UKR6"/>
<dbReference type="GO" id="GO:0006874">
    <property type="term" value="P:intracellular calcium ion homeostasis"/>
    <property type="evidence" value="ECO:0000318"/>
    <property type="project" value="GO_Central"/>
</dbReference>
<keyword evidence="8" id="KW-0106">Calcium</keyword>
<keyword evidence="7 13" id="KW-0812">Transmembrane</keyword>
<keyword evidence="9 13" id="KW-1133">Transmembrane helix</keyword>
<evidence type="ECO:0000256" key="1">
    <source>
        <dbReference type="ARBA" id="ARBA00004128"/>
    </source>
</evidence>
<accession>A0A9R1UKR6</accession>
<evidence type="ECO:0000256" key="8">
    <source>
        <dbReference type="ARBA" id="ARBA00022837"/>
    </source>
</evidence>
<evidence type="ECO:0000256" key="12">
    <source>
        <dbReference type="SAM" id="MobiDB-lite"/>
    </source>
</evidence>
<feature type="transmembrane region" description="Helical" evidence="13">
    <location>
        <begin position="246"/>
        <end position="266"/>
    </location>
</feature>
<feature type="transmembrane region" description="Helical" evidence="13">
    <location>
        <begin position="57"/>
        <end position="76"/>
    </location>
</feature>
<keyword evidence="16" id="KW-1185">Reference proteome</keyword>
<comment type="subcellular location">
    <subcellularLocation>
        <location evidence="1">Vacuole membrane</location>
        <topology evidence="1">Multi-pass membrane protein</topology>
    </subcellularLocation>
</comment>